<accession>A0A061F4P8</accession>
<dbReference type="EMBL" id="CM001885">
    <property type="protein sequence ID" value="EOY12310.1"/>
    <property type="molecule type" value="Genomic_DNA"/>
</dbReference>
<dbReference type="InParanoid" id="A0A061F4P8"/>
<dbReference type="Gramene" id="EOY12310">
    <property type="protein sequence ID" value="EOY12310"/>
    <property type="gene ID" value="TCM_030850"/>
</dbReference>
<dbReference type="Proteomes" id="UP000026915">
    <property type="component" value="Chromosome 7"/>
</dbReference>
<proteinExistence type="predicted"/>
<evidence type="ECO:0000313" key="2">
    <source>
        <dbReference type="EMBL" id="EOY12310.1"/>
    </source>
</evidence>
<sequence>MVNSYQPFPNLFFGAGSEFNQDRQNYHPVVKTNGDDGPNIRGTKRKTPEIHLLRSIQRVWWGLIKEGKWARVGPIVDDRNHDASLSSN</sequence>
<dbReference type="AlphaFoldDB" id="A0A061F4P8"/>
<reference evidence="2 3" key="1">
    <citation type="journal article" date="2013" name="Genome Biol.">
        <title>The genome sequence of the most widely cultivated cacao type and its use to identify candidate genes regulating pod color.</title>
        <authorList>
            <person name="Motamayor J.C."/>
            <person name="Mockaitis K."/>
            <person name="Schmutz J."/>
            <person name="Haiminen N."/>
            <person name="Iii D.L."/>
            <person name="Cornejo O."/>
            <person name="Findley S.D."/>
            <person name="Zheng P."/>
            <person name="Utro F."/>
            <person name="Royaert S."/>
            <person name="Saski C."/>
            <person name="Jenkins J."/>
            <person name="Podicheti R."/>
            <person name="Zhao M."/>
            <person name="Scheffler B.E."/>
            <person name="Stack J.C."/>
            <person name="Feltus F.A."/>
            <person name="Mustiga G.M."/>
            <person name="Amores F."/>
            <person name="Phillips W."/>
            <person name="Marelli J.P."/>
            <person name="May G.D."/>
            <person name="Shapiro H."/>
            <person name="Ma J."/>
            <person name="Bustamante C.D."/>
            <person name="Schnell R.J."/>
            <person name="Main D."/>
            <person name="Gilbert D."/>
            <person name="Parida L."/>
            <person name="Kuhn D.N."/>
        </authorList>
    </citation>
    <scope>NUCLEOTIDE SEQUENCE [LARGE SCALE GENOMIC DNA]</scope>
    <source>
        <strain evidence="3">cv. Matina 1-6</strain>
    </source>
</reference>
<organism evidence="2 3">
    <name type="scientific">Theobroma cacao</name>
    <name type="common">Cacao</name>
    <name type="synonym">Cocoa</name>
    <dbReference type="NCBI Taxonomy" id="3641"/>
    <lineage>
        <taxon>Eukaryota</taxon>
        <taxon>Viridiplantae</taxon>
        <taxon>Streptophyta</taxon>
        <taxon>Embryophyta</taxon>
        <taxon>Tracheophyta</taxon>
        <taxon>Spermatophyta</taxon>
        <taxon>Magnoliopsida</taxon>
        <taxon>eudicotyledons</taxon>
        <taxon>Gunneridae</taxon>
        <taxon>Pentapetalae</taxon>
        <taxon>rosids</taxon>
        <taxon>malvids</taxon>
        <taxon>Malvales</taxon>
        <taxon>Malvaceae</taxon>
        <taxon>Byttnerioideae</taxon>
        <taxon>Theobroma</taxon>
    </lineage>
</organism>
<keyword evidence="3" id="KW-1185">Reference proteome</keyword>
<evidence type="ECO:0000256" key="1">
    <source>
        <dbReference type="SAM" id="MobiDB-lite"/>
    </source>
</evidence>
<dbReference type="HOGENOM" id="CLU_2473500_0_0_1"/>
<protein>
    <submittedName>
        <fullName evidence="2">Uncharacterized protein</fullName>
    </submittedName>
</protein>
<feature type="region of interest" description="Disordered" evidence="1">
    <location>
        <begin position="23"/>
        <end position="44"/>
    </location>
</feature>
<name>A0A061F4P8_THECC</name>
<gene>
    <name evidence="2" type="ORF">TCM_030850</name>
</gene>
<evidence type="ECO:0000313" key="3">
    <source>
        <dbReference type="Proteomes" id="UP000026915"/>
    </source>
</evidence>